<name>A0ACA9JWD1_9GLOM</name>
<accession>A0ACA9JWD1</accession>
<protein>
    <submittedName>
        <fullName evidence="1">8086_t:CDS:1</fullName>
    </submittedName>
</protein>
<reference evidence="1" key="1">
    <citation type="submission" date="2021-06" db="EMBL/GenBank/DDBJ databases">
        <authorList>
            <person name="Kallberg Y."/>
            <person name="Tangrot J."/>
            <person name="Rosling A."/>
        </authorList>
    </citation>
    <scope>NUCLEOTIDE SEQUENCE</scope>
    <source>
        <strain evidence="1">28 12/20/2015</strain>
    </source>
</reference>
<organism evidence="1 2">
    <name type="scientific">Cetraspora pellucida</name>
    <dbReference type="NCBI Taxonomy" id="1433469"/>
    <lineage>
        <taxon>Eukaryota</taxon>
        <taxon>Fungi</taxon>
        <taxon>Fungi incertae sedis</taxon>
        <taxon>Mucoromycota</taxon>
        <taxon>Glomeromycotina</taxon>
        <taxon>Glomeromycetes</taxon>
        <taxon>Diversisporales</taxon>
        <taxon>Gigasporaceae</taxon>
        <taxon>Cetraspora</taxon>
    </lineage>
</organism>
<sequence>MSVNSPLPNRKNQVNNGKQAQVQDPDIFELILPEITAGFKNLAVYLSGVKSVLVEETEEEEESVIRKLKKNLDNEALTDDQKNHVSNILSKEVDVFAETVDDLGQMSAYVHEINTGNAFLIKQVPYHAASSVCNFIKNEIKKLKVKGHIIGREDIHPDEGKVEKTLCEAITKLIENIVDWDLLILSVLFNYRTAQNSATRMSPFLLVYGYEEKLPIYSCQEGETLKGTILQKTFDLVNVVPTLCKKAIQ</sequence>
<proteinExistence type="predicted"/>
<dbReference type="EMBL" id="CAJVPW010000021">
    <property type="protein sequence ID" value="CAG8439765.1"/>
    <property type="molecule type" value="Genomic_DNA"/>
</dbReference>
<keyword evidence="2" id="KW-1185">Reference proteome</keyword>
<evidence type="ECO:0000313" key="1">
    <source>
        <dbReference type="EMBL" id="CAG8439765.1"/>
    </source>
</evidence>
<dbReference type="Proteomes" id="UP000789366">
    <property type="component" value="Unassembled WGS sequence"/>
</dbReference>
<evidence type="ECO:0000313" key="2">
    <source>
        <dbReference type="Proteomes" id="UP000789366"/>
    </source>
</evidence>
<gene>
    <name evidence="1" type="ORF">SPELUC_LOCUS82</name>
</gene>
<comment type="caution">
    <text evidence="1">The sequence shown here is derived from an EMBL/GenBank/DDBJ whole genome shotgun (WGS) entry which is preliminary data.</text>
</comment>